<reference evidence="2" key="1">
    <citation type="journal article" date="2022" name="Mol. Ecol. Resour.">
        <title>The genomes of chicory, endive, great burdock and yacon provide insights into Asteraceae palaeo-polyploidization history and plant inulin production.</title>
        <authorList>
            <person name="Fan W."/>
            <person name="Wang S."/>
            <person name="Wang H."/>
            <person name="Wang A."/>
            <person name="Jiang F."/>
            <person name="Liu H."/>
            <person name="Zhao H."/>
            <person name="Xu D."/>
            <person name="Zhang Y."/>
        </authorList>
    </citation>
    <scope>NUCLEOTIDE SEQUENCE [LARGE SCALE GENOMIC DNA]</scope>
    <source>
        <strain evidence="2">cv. Niubang</strain>
    </source>
</reference>
<proteinExistence type="predicted"/>
<evidence type="ECO:0000313" key="1">
    <source>
        <dbReference type="EMBL" id="KAI3772502.1"/>
    </source>
</evidence>
<sequence>MLTRYLSNPVTLKLYHGGFFTKSPGREYIQGKMHYVDLVDTNEFSVLELESMVETLGYPTSIPTFYHFNVLGLSLDYGLKALGGIDAVDQDKGTKGVDQNKGKGNDQMNFFDGFDPFDGCFHEPILEEDHAQEIGSKVQGGAEDKNGEGVETSDEDGDDTIVDEGNIHLEFEVDGENLCGNS</sequence>
<accession>A0ACB9FMU9</accession>
<gene>
    <name evidence="1" type="ORF">L6452_03688</name>
</gene>
<name>A0ACB9FMU9_ARCLA</name>
<reference evidence="1 2" key="2">
    <citation type="journal article" date="2022" name="Mol. Ecol. Resour.">
        <title>The genomes of chicory, endive, great burdock and yacon provide insights into Asteraceae paleo-polyploidization history and plant inulin production.</title>
        <authorList>
            <person name="Fan W."/>
            <person name="Wang S."/>
            <person name="Wang H."/>
            <person name="Wang A."/>
            <person name="Jiang F."/>
            <person name="Liu H."/>
            <person name="Zhao H."/>
            <person name="Xu D."/>
            <person name="Zhang Y."/>
        </authorList>
    </citation>
    <scope>NUCLEOTIDE SEQUENCE [LARGE SCALE GENOMIC DNA]</scope>
    <source>
        <strain evidence="2">cv. Niubang</strain>
    </source>
</reference>
<dbReference type="Proteomes" id="UP001055879">
    <property type="component" value="Linkage Group LG01"/>
</dbReference>
<protein>
    <submittedName>
        <fullName evidence="1">Uncharacterized protein</fullName>
    </submittedName>
</protein>
<evidence type="ECO:0000313" key="2">
    <source>
        <dbReference type="Proteomes" id="UP001055879"/>
    </source>
</evidence>
<organism evidence="1 2">
    <name type="scientific">Arctium lappa</name>
    <name type="common">Greater burdock</name>
    <name type="synonym">Lappa major</name>
    <dbReference type="NCBI Taxonomy" id="4217"/>
    <lineage>
        <taxon>Eukaryota</taxon>
        <taxon>Viridiplantae</taxon>
        <taxon>Streptophyta</taxon>
        <taxon>Embryophyta</taxon>
        <taxon>Tracheophyta</taxon>
        <taxon>Spermatophyta</taxon>
        <taxon>Magnoliopsida</taxon>
        <taxon>eudicotyledons</taxon>
        <taxon>Gunneridae</taxon>
        <taxon>Pentapetalae</taxon>
        <taxon>asterids</taxon>
        <taxon>campanulids</taxon>
        <taxon>Asterales</taxon>
        <taxon>Asteraceae</taxon>
        <taxon>Carduoideae</taxon>
        <taxon>Cardueae</taxon>
        <taxon>Arctiinae</taxon>
        <taxon>Arctium</taxon>
    </lineage>
</organism>
<dbReference type="EMBL" id="CM042047">
    <property type="protein sequence ID" value="KAI3772502.1"/>
    <property type="molecule type" value="Genomic_DNA"/>
</dbReference>
<comment type="caution">
    <text evidence="1">The sequence shown here is derived from an EMBL/GenBank/DDBJ whole genome shotgun (WGS) entry which is preliminary data.</text>
</comment>
<keyword evidence="2" id="KW-1185">Reference proteome</keyword>